<dbReference type="Gene3D" id="3.20.20.140">
    <property type="entry name" value="Metal-dependent hydrolases"/>
    <property type="match status" value="1"/>
</dbReference>
<feature type="compositionally biased region" description="Polar residues" evidence="6">
    <location>
        <begin position="685"/>
        <end position="695"/>
    </location>
</feature>
<comment type="similarity">
    <text evidence="2">Belongs to the eukaryotic/archaeal RNase P protein component 3 family.</text>
</comment>
<feature type="region of interest" description="Disordered" evidence="6">
    <location>
        <begin position="594"/>
        <end position="617"/>
    </location>
</feature>
<comment type="caution">
    <text evidence="7">The sequence shown here is derived from an EMBL/GenBank/DDBJ whole genome shotgun (WGS) entry which is preliminary data.</text>
</comment>
<keyword evidence="4" id="KW-0378">Hydrolase</keyword>
<feature type="compositionally biased region" description="Pro residues" evidence="6">
    <location>
        <begin position="774"/>
        <end position="789"/>
    </location>
</feature>
<evidence type="ECO:0000313" key="7">
    <source>
        <dbReference type="EMBL" id="KAG6534475.1"/>
    </source>
</evidence>
<dbReference type="PANTHER" id="PTHR13031:SF0">
    <property type="entry name" value="RIBONUCLEASE P PROTEIN SUBUNIT P30"/>
    <property type="match status" value="1"/>
</dbReference>
<protein>
    <submittedName>
        <fullName evidence="7">Uncharacterized protein</fullName>
    </submittedName>
</protein>
<dbReference type="EMBL" id="JACMSC010000002">
    <property type="protein sequence ID" value="KAG6534475.1"/>
    <property type="molecule type" value="Genomic_DNA"/>
</dbReference>
<keyword evidence="5" id="KW-0539">Nucleus</keyword>
<dbReference type="InterPro" id="IPR002738">
    <property type="entry name" value="RNase_P_p30"/>
</dbReference>
<dbReference type="GO" id="GO:0016787">
    <property type="term" value="F:hydrolase activity"/>
    <property type="evidence" value="ECO:0007669"/>
    <property type="project" value="UniProtKB-KW"/>
</dbReference>
<evidence type="ECO:0000313" key="8">
    <source>
        <dbReference type="Proteomes" id="UP000734854"/>
    </source>
</evidence>
<feature type="compositionally biased region" description="Basic and acidic residues" evidence="6">
    <location>
        <begin position="597"/>
        <end position="613"/>
    </location>
</feature>
<reference evidence="7 8" key="1">
    <citation type="submission" date="2020-08" db="EMBL/GenBank/DDBJ databases">
        <title>Plant Genome Project.</title>
        <authorList>
            <person name="Zhang R.-G."/>
        </authorList>
    </citation>
    <scope>NUCLEOTIDE SEQUENCE [LARGE SCALE GENOMIC DNA]</scope>
    <source>
        <tissue evidence="7">Rhizome</tissue>
    </source>
</reference>
<gene>
    <name evidence="7" type="ORF">ZIOFF_008362</name>
</gene>
<proteinExistence type="inferred from homology"/>
<dbReference type="GO" id="GO:0005655">
    <property type="term" value="C:nucleolar ribonuclease P complex"/>
    <property type="evidence" value="ECO:0007669"/>
    <property type="project" value="TreeGrafter"/>
</dbReference>
<evidence type="ECO:0000256" key="2">
    <source>
        <dbReference type="ARBA" id="ARBA00007331"/>
    </source>
</evidence>
<dbReference type="SUPFAM" id="SSF89550">
    <property type="entry name" value="PHP domain-like"/>
    <property type="match status" value="1"/>
</dbReference>
<dbReference type="Pfam" id="PF01876">
    <property type="entry name" value="RNase_P_p30"/>
    <property type="match status" value="1"/>
</dbReference>
<dbReference type="GO" id="GO:0003723">
    <property type="term" value="F:RNA binding"/>
    <property type="evidence" value="ECO:0007669"/>
    <property type="project" value="TreeGrafter"/>
</dbReference>
<evidence type="ECO:0000256" key="6">
    <source>
        <dbReference type="SAM" id="MobiDB-lite"/>
    </source>
</evidence>
<dbReference type="PANTHER" id="PTHR13031">
    <property type="entry name" value="RIBONUCLEASE P SUBUNIT P30"/>
    <property type="match status" value="1"/>
</dbReference>
<dbReference type="GO" id="GO:0008033">
    <property type="term" value="P:tRNA processing"/>
    <property type="evidence" value="ECO:0007669"/>
    <property type="project" value="UniProtKB-KW"/>
</dbReference>
<keyword evidence="3" id="KW-0819">tRNA processing</keyword>
<evidence type="ECO:0000256" key="1">
    <source>
        <dbReference type="ARBA" id="ARBA00004123"/>
    </source>
</evidence>
<evidence type="ECO:0000256" key="3">
    <source>
        <dbReference type="ARBA" id="ARBA00022694"/>
    </source>
</evidence>
<sequence>MVLNPEPASENPTTLRRSPVACLPVPALVLSRTAYAMALFFDLSIPYLEDGGGSPSENKARKDARLKAVVRAMELGYVAVAYDRPFRGVLSDALQCNISPFSLDSLLKAAPVLASSAAFHRDLLGAPRSSTFRQYTRLTILVAGAAAVVSLNGNALLRTYDLVAVRPLDQEAFDKACESSMVDIIALDFSQKLPFRLKIPSIKLAIQRGLYFEITYSHLIADSHVRRKILSDAKLLSDWSRGKNLLISSAASTVNDVRGPLDVANLAVFLLGLSAEHAKYTISQNCRSLLANAIRKKQFYKETIRLERVIPDGQFNPKSFSLDKWNKWDPISSDKGDLLSLDDITKFPTFIRKQSFGSNSIDFPLSTEPSFLLGDKTKKLSSPMNPASPVTPCEPCAIADDVTQDDDSLRNHMATPEFCAVAADVIQDNGSLKNHMATPELCAGADGVTEDNGSLKNHMATPEPCVVANDVTQDNSSTNHMAISLASLGIDNAACEEVLIFPDAIGCMRTLLADVKDCQPVMKDISTIFVPELKENDLIDTSPTCRSPGRPLLCNQVDGSISFVDSFLQKGSFNETKEHDDVLYTIDDPEVKSNIMAKEETQKSKDKSEKPRENGGFSPGVTKRCTCYALILELQYHSVSYNDSRYLQAAAISLGAHGFYHVGLAMTTVVIDDCSSIAISRVPKPSSSSLTTHGSTPRAPPPPNSAMFLSFSSSSYDPDGSVHHPFSSPGAPPELYHEANGGLLPFPSSFPPAEYYDLHRSSSSQSLPLHHYAPDPPIHHYPPPPPSYSSPPSSSGDYLDFHAAPVRRVLSTGDIQVRKSSPFLLKIQFWIVSYDQVPILVREFRWQRTHGSVENYGQEGGGAPGRVGRYSAEERKERIERYRSKRNQRNFHKKITVRT</sequence>
<dbReference type="FunFam" id="3.20.20.140:FF:000044">
    <property type="entry name" value="Polymerase/histidinol phosphatase-like protein"/>
    <property type="match status" value="1"/>
</dbReference>
<keyword evidence="8" id="KW-1185">Reference proteome</keyword>
<evidence type="ECO:0000256" key="5">
    <source>
        <dbReference type="ARBA" id="ARBA00023242"/>
    </source>
</evidence>
<dbReference type="InterPro" id="IPR016195">
    <property type="entry name" value="Pol/histidinol_Pase-like"/>
</dbReference>
<comment type="subcellular location">
    <subcellularLocation>
        <location evidence="1">Nucleus</location>
    </subcellularLocation>
</comment>
<dbReference type="AlphaFoldDB" id="A0A8J5LQR1"/>
<accession>A0A8J5LQR1</accession>
<dbReference type="Proteomes" id="UP000734854">
    <property type="component" value="Unassembled WGS sequence"/>
</dbReference>
<feature type="region of interest" description="Disordered" evidence="6">
    <location>
        <begin position="766"/>
        <end position="795"/>
    </location>
</feature>
<organism evidence="7 8">
    <name type="scientific">Zingiber officinale</name>
    <name type="common">Ginger</name>
    <name type="synonym">Amomum zingiber</name>
    <dbReference type="NCBI Taxonomy" id="94328"/>
    <lineage>
        <taxon>Eukaryota</taxon>
        <taxon>Viridiplantae</taxon>
        <taxon>Streptophyta</taxon>
        <taxon>Embryophyta</taxon>
        <taxon>Tracheophyta</taxon>
        <taxon>Spermatophyta</taxon>
        <taxon>Magnoliopsida</taxon>
        <taxon>Liliopsida</taxon>
        <taxon>Zingiberales</taxon>
        <taxon>Zingiberaceae</taxon>
        <taxon>Zingiber</taxon>
    </lineage>
</organism>
<evidence type="ECO:0000256" key="4">
    <source>
        <dbReference type="ARBA" id="ARBA00022801"/>
    </source>
</evidence>
<name>A0A8J5LQR1_ZINOF</name>
<feature type="region of interest" description="Disordered" evidence="6">
    <location>
        <begin position="682"/>
        <end position="704"/>
    </location>
</feature>